<feature type="domain" description="SANTA" evidence="2">
    <location>
        <begin position="77"/>
        <end position="163"/>
    </location>
</feature>
<gene>
    <name evidence="3" type="ORF">RJ639_029342</name>
</gene>
<protein>
    <recommendedName>
        <fullName evidence="2">SANTA domain-containing protein</fullName>
    </recommendedName>
</protein>
<feature type="region of interest" description="Disordered" evidence="1">
    <location>
        <begin position="594"/>
        <end position="629"/>
    </location>
</feature>
<evidence type="ECO:0000313" key="4">
    <source>
        <dbReference type="Proteomes" id="UP001188597"/>
    </source>
</evidence>
<dbReference type="Proteomes" id="UP001188597">
    <property type="component" value="Unassembled WGS sequence"/>
</dbReference>
<feature type="region of interest" description="Disordered" evidence="1">
    <location>
        <begin position="676"/>
        <end position="763"/>
    </location>
</feature>
<feature type="region of interest" description="Disordered" evidence="1">
    <location>
        <begin position="350"/>
        <end position="376"/>
    </location>
</feature>
<evidence type="ECO:0000256" key="1">
    <source>
        <dbReference type="SAM" id="MobiDB-lite"/>
    </source>
</evidence>
<dbReference type="EMBL" id="JAVXUP010000094">
    <property type="protein sequence ID" value="KAK3038542.1"/>
    <property type="molecule type" value="Genomic_DNA"/>
</dbReference>
<dbReference type="PANTHER" id="PTHR35311">
    <property type="entry name" value="KINETOCHORE-ASSOCIATED PROTEIN KNL-2 HOMOLOG"/>
    <property type="match status" value="1"/>
</dbReference>
<dbReference type="InterPro" id="IPR015216">
    <property type="entry name" value="SANTA"/>
</dbReference>
<feature type="compositionally biased region" description="Polar residues" evidence="1">
    <location>
        <begin position="322"/>
        <end position="333"/>
    </location>
</feature>
<feature type="compositionally biased region" description="Basic and acidic residues" evidence="1">
    <location>
        <begin position="676"/>
        <end position="688"/>
    </location>
</feature>
<comment type="caution">
    <text evidence="3">The sequence shown here is derived from an EMBL/GenBank/DDBJ whole genome shotgun (WGS) entry which is preliminary data.</text>
</comment>
<dbReference type="AlphaFoldDB" id="A0AA88X2U5"/>
<accession>A0AA88X2U5</accession>
<evidence type="ECO:0000313" key="3">
    <source>
        <dbReference type="EMBL" id="KAK3038542.1"/>
    </source>
</evidence>
<feature type="compositionally biased region" description="Basic and acidic residues" evidence="1">
    <location>
        <begin position="594"/>
        <end position="610"/>
    </location>
</feature>
<feature type="compositionally biased region" description="Basic and acidic residues" evidence="1">
    <location>
        <begin position="522"/>
        <end position="542"/>
    </location>
</feature>
<feature type="compositionally biased region" description="Polar residues" evidence="1">
    <location>
        <begin position="712"/>
        <end position="726"/>
    </location>
</feature>
<feature type="region of interest" description="Disordered" evidence="1">
    <location>
        <begin position="274"/>
        <end position="333"/>
    </location>
</feature>
<feature type="compositionally biased region" description="Basic and acidic residues" evidence="1">
    <location>
        <begin position="357"/>
        <end position="370"/>
    </location>
</feature>
<dbReference type="InterPro" id="IPR053090">
    <property type="entry name" value="Centromere_KNL-2_homolog"/>
</dbReference>
<organism evidence="3 4">
    <name type="scientific">Escallonia herrerae</name>
    <dbReference type="NCBI Taxonomy" id="1293975"/>
    <lineage>
        <taxon>Eukaryota</taxon>
        <taxon>Viridiplantae</taxon>
        <taxon>Streptophyta</taxon>
        <taxon>Embryophyta</taxon>
        <taxon>Tracheophyta</taxon>
        <taxon>Spermatophyta</taxon>
        <taxon>Magnoliopsida</taxon>
        <taxon>eudicotyledons</taxon>
        <taxon>Gunneridae</taxon>
        <taxon>Pentapetalae</taxon>
        <taxon>asterids</taxon>
        <taxon>campanulids</taxon>
        <taxon>Escalloniales</taxon>
        <taxon>Escalloniaceae</taxon>
        <taxon>Escallonia</taxon>
    </lineage>
</organism>
<reference evidence="3" key="1">
    <citation type="submission" date="2022-12" db="EMBL/GenBank/DDBJ databases">
        <title>Draft genome assemblies for two species of Escallonia (Escalloniales).</title>
        <authorList>
            <person name="Chanderbali A."/>
            <person name="Dervinis C."/>
            <person name="Anghel I."/>
            <person name="Soltis D."/>
            <person name="Soltis P."/>
            <person name="Zapata F."/>
        </authorList>
    </citation>
    <scope>NUCLEOTIDE SEQUENCE</scope>
    <source>
        <strain evidence="3">UCBG64.0493</strain>
        <tissue evidence="3">Leaf</tissue>
    </source>
</reference>
<name>A0AA88X2U5_9ASTE</name>
<feature type="region of interest" description="Disordered" evidence="1">
    <location>
        <begin position="516"/>
        <end position="564"/>
    </location>
</feature>
<dbReference type="PANTHER" id="PTHR35311:SF9">
    <property type="entry name" value="KINETOCHORE-ASSOCIATED PROTEIN KNL-2 HOMOLOG"/>
    <property type="match status" value="1"/>
</dbReference>
<proteinExistence type="predicted"/>
<keyword evidence="4" id="KW-1185">Reference proteome</keyword>
<evidence type="ECO:0000259" key="2">
    <source>
        <dbReference type="Pfam" id="PF09133"/>
    </source>
</evidence>
<dbReference type="Pfam" id="PF09133">
    <property type="entry name" value="SANTA"/>
    <property type="match status" value="1"/>
</dbReference>
<feature type="region of interest" description="Disordered" evidence="1">
    <location>
        <begin position="38"/>
        <end position="69"/>
    </location>
</feature>
<sequence length="893" mass="96579">MKFLGVDTSPFDFPALLRQLPARITSAFLIPQKGPNSVTATDMATAQPPPADNRRHDGDGGGGGKQNTRSSYFQKTVCLEDWWLIKVENGLEGKRLGVAGRGARRAFCSAPILKRYDVFTLETIDGICVLIKGFLNKARTEENGFPSEVFSYFVFGFPPFWEECAEKCLEGSFAQDVSKADGSHKDFRERIPESSENPCSNELRVRADAGVCSVEVEGTVDKFSSPAKNEGHSPPEVDHVSKDNDALMNAGMENCSLLEDPSTEAVSAFNMALQVDESSHRSTISTEGTDSRESGTPGKSEGKESQVLPTPDCNANACDASVESSVPNTSNVESATPSVFYEAVSTETSCVNTSSKGSDRSKRSEKDSKGRLGGNTNIFLASSFQNSEVLVRCDKENPLGVDDLHLSTGGTEKVVEIPNAQELQGNIPTVTMRQPTGSPGLEGDVFTSYIMDMDEHVTISNKEGRREYKLTTSGDHKNDDVASKCNDKIKSRKNISAAGAFENLGTEDVTNMSSLLGAASGGRKDNSQEITSHSEGRNSRTLRDHKKAYVAPKRTDKNKRTASGVFENLDTQDVNNISSTSGAAFWGRKDNSEEIASHSEARSLEQDSRCSKGNKKGGQSTATIRRRSNSVSIGGLGQAVNANAHVNSELGCISPSDQFVARSQCPVTDLIAKSLDTGHKKDGSEKNARVSTSLAGPKQDQSHRDHMIQAGSPKSTDRGSITTEASTNRKKAKRKLAYESPDTQRGKETPPIVSPESLSSKRSRSGRLLLPTLEFWRNQTAIYDADRQIIGIQKGVDAKQPSRVLLSFDHGALSLGPLTTSVNLLALWRPRAAVGFLSMKSCKEIALNGRNNATISVFKDTCIPCQQKDDRPEKLQGSNNCFMVVGANSLLLV</sequence>